<dbReference type="EMBL" id="ONZP01000845">
    <property type="protein sequence ID" value="SPJ91492.1"/>
    <property type="molecule type" value="Genomic_DNA"/>
</dbReference>
<sequence>MTRGSIVQLRQLASIANPTTTTTVSVTMVMVITYAVVADMTVGTVNTANSIIRTSVEWGIISESNRGLISTNVVTTKASGRPQRWAAWDVPNTRAVVLPLSR</sequence>
<evidence type="ECO:0000313" key="1">
    <source>
        <dbReference type="EMBL" id="SPJ91492.1"/>
    </source>
</evidence>
<gene>
    <name evidence="1" type="ORF">FTOL_13507</name>
</gene>
<keyword evidence="2" id="KW-1185">Reference proteome</keyword>
<name>A0AAE8MLV9_9HYPO</name>
<proteinExistence type="predicted"/>
<comment type="caution">
    <text evidence="1">The sequence shown here is derived from an EMBL/GenBank/DDBJ whole genome shotgun (WGS) entry which is preliminary data.</text>
</comment>
<evidence type="ECO:0000313" key="2">
    <source>
        <dbReference type="Proteomes" id="UP001187734"/>
    </source>
</evidence>
<organism evidence="1 2">
    <name type="scientific">Fusarium torulosum</name>
    <dbReference type="NCBI Taxonomy" id="33205"/>
    <lineage>
        <taxon>Eukaryota</taxon>
        <taxon>Fungi</taxon>
        <taxon>Dikarya</taxon>
        <taxon>Ascomycota</taxon>
        <taxon>Pezizomycotina</taxon>
        <taxon>Sordariomycetes</taxon>
        <taxon>Hypocreomycetidae</taxon>
        <taxon>Hypocreales</taxon>
        <taxon>Nectriaceae</taxon>
        <taxon>Fusarium</taxon>
    </lineage>
</organism>
<dbReference type="AlphaFoldDB" id="A0AAE8MLV9"/>
<reference evidence="1" key="1">
    <citation type="submission" date="2018-03" db="EMBL/GenBank/DDBJ databases">
        <authorList>
            <person name="Guldener U."/>
        </authorList>
    </citation>
    <scope>NUCLEOTIDE SEQUENCE</scope>
</reference>
<protein>
    <submittedName>
        <fullName evidence="1">Uncharacterized protein</fullName>
    </submittedName>
</protein>
<accession>A0AAE8MLV9</accession>
<dbReference type="Proteomes" id="UP001187734">
    <property type="component" value="Unassembled WGS sequence"/>
</dbReference>